<evidence type="ECO:0000256" key="1">
    <source>
        <dbReference type="SAM" id="MobiDB-lite"/>
    </source>
</evidence>
<feature type="region of interest" description="Disordered" evidence="1">
    <location>
        <begin position="1"/>
        <end position="155"/>
    </location>
</feature>
<feature type="compositionally biased region" description="Low complexity" evidence="1">
    <location>
        <begin position="97"/>
        <end position="113"/>
    </location>
</feature>
<dbReference type="OrthoDB" id="191192at2759"/>
<dbReference type="Proteomes" id="UP000807306">
    <property type="component" value="Unassembled WGS sequence"/>
</dbReference>
<comment type="caution">
    <text evidence="2">The sequence shown here is derived from an EMBL/GenBank/DDBJ whole genome shotgun (WGS) entry which is preliminary data.</text>
</comment>
<dbReference type="EMBL" id="MU157828">
    <property type="protein sequence ID" value="KAF9533442.1"/>
    <property type="molecule type" value="Genomic_DNA"/>
</dbReference>
<gene>
    <name evidence="2" type="ORF">CPB83DRAFT_845268</name>
</gene>
<proteinExistence type="predicted"/>
<sequence>MAHTSPLGSFDPFATHPFTNGSGLTQRPPLPTSYPVPIPSSHVRNYHGNSTRHDGYPALSSSSDSTSSFNSFSSSPSSSHDTTPIHSPLPSRPILGSPASSSLSSSPAPSNPSTRQIFVPFRKDASSPDLVLKKRSPPTHSQYSFGSSSNMSRAK</sequence>
<feature type="compositionally biased region" description="Pro residues" evidence="1">
    <location>
        <begin position="28"/>
        <end position="38"/>
    </location>
</feature>
<name>A0A9P6ER98_9AGAR</name>
<evidence type="ECO:0000313" key="2">
    <source>
        <dbReference type="EMBL" id="KAF9533442.1"/>
    </source>
</evidence>
<feature type="compositionally biased region" description="Low complexity" evidence="1">
    <location>
        <begin position="60"/>
        <end position="88"/>
    </location>
</feature>
<dbReference type="AlphaFoldDB" id="A0A9P6ER98"/>
<feature type="compositionally biased region" description="Polar residues" evidence="1">
    <location>
        <begin position="138"/>
        <end position="155"/>
    </location>
</feature>
<evidence type="ECO:0000313" key="3">
    <source>
        <dbReference type="Proteomes" id="UP000807306"/>
    </source>
</evidence>
<keyword evidence="3" id="KW-1185">Reference proteome</keyword>
<organism evidence="2 3">
    <name type="scientific">Crepidotus variabilis</name>
    <dbReference type="NCBI Taxonomy" id="179855"/>
    <lineage>
        <taxon>Eukaryota</taxon>
        <taxon>Fungi</taxon>
        <taxon>Dikarya</taxon>
        <taxon>Basidiomycota</taxon>
        <taxon>Agaricomycotina</taxon>
        <taxon>Agaricomycetes</taxon>
        <taxon>Agaricomycetidae</taxon>
        <taxon>Agaricales</taxon>
        <taxon>Agaricineae</taxon>
        <taxon>Crepidotaceae</taxon>
        <taxon>Crepidotus</taxon>
    </lineage>
</organism>
<reference evidence="2" key="1">
    <citation type="submission" date="2020-11" db="EMBL/GenBank/DDBJ databases">
        <authorList>
            <consortium name="DOE Joint Genome Institute"/>
            <person name="Ahrendt S."/>
            <person name="Riley R."/>
            <person name="Andreopoulos W."/>
            <person name="Labutti K."/>
            <person name="Pangilinan J."/>
            <person name="Ruiz-Duenas F.J."/>
            <person name="Barrasa J.M."/>
            <person name="Sanchez-Garcia M."/>
            <person name="Camarero S."/>
            <person name="Miyauchi S."/>
            <person name="Serrano A."/>
            <person name="Linde D."/>
            <person name="Babiker R."/>
            <person name="Drula E."/>
            <person name="Ayuso-Fernandez I."/>
            <person name="Pacheco R."/>
            <person name="Padilla G."/>
            <person name="Ferreira P."/>
            <person name="Barriuso J."/>
            <person name="Kellner H."/>
            <person name="Castanera R."/>
            <person name="Alfaro M."/>
            <person name="Ramirez L."/>
            <person name="Pisabarro A.G."/>
            <person name="Kuo A."/>
            <person name="Tritt A."/>
            <person name="Lipzen A."/>
            <person name="He G."/>
            <person name="Yan M."/>
            <person name="Ng V."/>
            <person name="Cullen D."/>
            <person name="Martin F."/>
            <person name="Rosso M.-N."/>
            <person name="Henrissat B."/>
            <person name="Hibbett D."/>
            <person name="Martinez A.T."/>
            <person name="Grigoriev I.V."/>
        </authorList>
    </citation>
    <scope>NUCLEOTIDE SEQUENCE</scope>
    <source>
        <strain evidence="2">CBS 506.95</strain>
    </source>
</reference>
<protein>
    <submittedName>
        <fullName evidence="2">Uncharacterized protein</fullName>
    </submittedName>
</protein>
<accession>A0A9P6ER98</accession>